<reference evidence="9" key="3">
    <citation type="submission" date="2025-09" db="UniProtKB">
        <authorList>
            <consortium name="Ensembl"/>
        </authorList>
    </citation>
    <scope>IDENTIFICATION</scope>
</reference>
<feature type="domain" description="CCDC113/CCDC96 coiled-coil" evidence="8">
    <location>
        <begin position="179"/>
        <end position="269"/>
    </location>
</feature>
<keyword evidence="3 7" id="KW-0175">Coiled coil</keyword>
<dbReference type="PANTHER" id="PTHR15654">
    <property type="entry name" value="COILED-COIL DOMAIN-CONTAINING PROTEIN 113-RELATED"/>
    <property type="match status" value="1"/>
</dbReference>
<dbReference type="InterPro" id="IPR025254">
    <property type="entry name" value="CCDC113/CCDC96_CC"/>
</dbReference>
<dbReference type="Pfam" id="PF13870">
    <property type="entry name" value="CCDC113_CCDC96_CC"/>
    <property type="match status" value="1"/>
</dbReference>
<evidence type="ECO:0000256" key="6">
    <source>
        <dbReference type="ARBA" id="ARBA00044798"/>
    </source>
</evidence>
<evidence type="ECO:0000313" key="10">
    <source>
        <dbReference type="Proteomes" id="UP000472271"/>
    </source>
</evidence>
<protein>
    <recommendedName>
        <fullName evidence="6">Cilia- and flagella-associated protein 263</fullName>
    </recommendedName>
</protein>
<evidence type="ECO:0000313" key="9">
    <source>
        <dbReference type="Ensembl" id="ENSSORP00005024233.1"/>
    </source>
</evidence>
<evidence type="ECO:0000256" key="5">
    <source>
        <dbReference type="ARBA" id="ARBA00044506"/>
    </source>
</evidence>
<comment type="subcellular location">
    <subcellularLocation>
        <location evidence="1">Cell projection</location>
        <location evidence="1">Cilium</location>
    </subcellularLocation>
</comment>
<evidence type="ECO:0000256" key="1">
    <source>
        <dbReference type="ARBA" id="ARBA00004138"/>
    </source>
</evidence>
<feature type="coiled-coil region" evidence="7">
    <location>
        <begin position="52"/>
        <end position="97"/>
    </location>
</feature>
<dbReference type="InterPro" id="IPR051885">
    <property type="entry name" value="CC_CF"/>
</dbReference>
<evidence type="ECO:0000256" key="7">
    <source>
        <dbReference type="SAM" id="Coils"/>
    </source>
</evidence>
<dbReference type="Ensembl" id="ENSSORT00005024944.1">
    <property type="protein sequence ID" value="ENSSORP00005024233.1"/>
    <property type="gene ID" value="ENSSORG00005011668.1"/>
</dbReference>
<gene>
    <name evidence="9" type="primary">cfap263</name>
</gene>
<dbReference type="GO" id="GO:0060271">
    <property type="term" value="P:cilium assembly"/>
    <property type="evidence" value="ECO:0007669"/>
    <property type="project" value="TreeGrafter"/>
</dbReference>
<comment type="similarity">
    <text evidence="5">Belongs to the CFAP263 family.</text>
</comment>
<feature type="coiled-coil region" evidence="7">
    <location>
        <begin position="130"/>
        <end position="160"/>
    </location>
</feature>
<evidence type="ECO:0000256" key="2">
    <source>
        <dbReference type="ARBA" id="ARBA00022794"/>
    </source>
</evidence>
<sequence>ENDMFERFISRLDPQDLVSQAVAEDPGSRASIVDRIQQLTLEQKLYLAQNEVTETQQDQEKLRRKYEKIQDNYMTSLEEAELRLGEIKKAMNELERRLLKPLKDNRLEINDPEKMLQFIKDKSKVKINQLEKYSLKNQALKAHEKKLQQQLQKRREMGKAEYEVEKINLTAERAIDSEMLQKVTCESSELSSDIIKKKQILAKTEEAIQRAEEERLKAQLFNQHLHRQMTDYQAPSVTEYMYVKDKHKKLKHSVHTWERKVGIAEMALKTHSKAWNNQRSTLTPMNSAEAGTRFRGHQISVKLPYIAEDCM</sequence>
<evidence type="ECO:0000259" key="8">
    <source>
        <dbReference type="Pfam" id="PF13870"/>
    </source>
</evidence>
<dbReference type="PANTHER" id="PTHR15654:SF2">
    <property type="entry name" value="COILED-COIL DOMAIN-CONTAINING PROTEIN 113"/>
    <property type="match status" value="1"/>
</dbReference>
<accession>A0A673A6F6</accession>
<dbReference type="FunCoup" id="A0A673A6F6">
    <property type="interactions" value="62"/>
</dbReference>
<dbReference type="GO" id="GO:0005930">
    <property type="term" value="C:axoneme"/>
    <property type="evidence" value="ECO:0007669"/>
    <property type="project" value="TreeGrafter"/>
</dbReference>
<keyword evidence="4" id="KW-0966">Cell projection</keyword>
<evidence type="ECO:0000256" key="4">
    <source>
        <dbReference type="ARBA" id="ARBA00023273"/>
    </source>
</evidence>
<dbReference type="Proteomes" id="UP000472271">
    <property type="component" value="Chromosome 6"/>
</dbReference>
<keyword evidence="10" id="KW-1185">Reference proteome</keyword>
<reference evidence="9" key="2">
    <citation type="submission" date="2025-08" db="UniProtKB">
        <authorList>
            <consortium name="Ensembl"/>
        </authorList>
    </citation>
    <scope>IDENTIFICATION</scope>
</reference>
<keyword evidence="2" id="KW-0970">Cilium biogenesis/degradation</keyword>
<dbReference type="GO" id="GO:0036064">
    <property type="term" value="C:ciliary basal body"/>
    <property type="evidence" value="ECO:0007669"/>
    <property type="project" value="TreeGrafter"/>
</dbReference>
<proteinExistence type="inferred from homology"/>
<name>A0A673A6F6_9TELE</name>
<dbReference type="AlphaFoldDB" id="A0A673A6F6"/>
<dbReference type="InParanoid" id="A0A673A6F6"/>
<reference evidence="9" key="1">
    <citation type="submission" date="2019-06" db="EMBL/GenBank/DDBJ databases">
        <authorList>
            <consortium name="Wellcome Sanger Institute Data Sharing"/>
        </authorList>
    </citation>
    <scope>NUCLEOTIDE SEQUENCE [LARGE SCALE GENOMIC DNA]</scope>
</reference>
<evidence type="ECO:0000256" key="3">
    <source>
        <dbReference type="ARBA" id="ARBA00023054"/>
    </source>
</evidence>
<feature type="coiled-coil region" evidence="7">
    <location>
        <begin position="194"/>
        <end position="221"/>
    </location>
</feature>
<organism evidence="9 10">
    <name type="scientific">Sphaeramia orbicularis</name>
    <name type="common">orbiculate cardinalfish</name>
    <dbReference type="NCBI Taxonomy" id="375764"/>
    <lineage>
        <taxon>Eukaryota</taxon>
        <taxon>Metazoa</taxon>
        <taxon>Chordata</taxon>
        <taxon>Craniata</taxon>
        <taxon>Vertebrata</taxon>
        <taxon>Euteleostomi</taxon>
        <taxon>Actinopterygii</taxon>
        <taxon>Neopterygii</taxon>
        <taxon>Teleostei</taxon>
        <taxon>Neoteleostei</taxon>
        <taxon>Acanthomorphata</taxon>
        <taxon>Gobiaria</taxon>
        <taxon>Kurtiformes</taxon>
        <taxon>Apogonoidei</taxon>
        <taxon>Apogonidae</taxon>
        <taxon>Apogoninae</taxon>
        <taxon>Sphaeramia</taxon>
    </lineage>
</organism>